<dbReference type="CDD" id="cd02440">
    <property type="entry name" value="AdoMet_MTases"/>
    <property type="match status" value="1"/>
</dbReference>
<dbReference type="Pfam" id="PF08241">
    <property type="entry name" value="Methyltransf_11"/>
    <property type="match status" value="1"/>
</dbReference>
<name>A0ABV5B7C0_9BACL</name>
<organism evidence="2 3">
    <name type="scientific">Paenibacillus terreus</name>
    <dbReference type="NCBI Taxonomy" id="1387834"/>
    <lineage>
        <taxon>Bacteria</taxon>
        <taxon>Bacillati</taxon>
        <taxon>Bacillota</taxon>
        <taxon>Bacilli</taxon>
        <taxon>Bacillales</taxon>
        <taxon>Paenibacillaceae</taxon>
        <taxon>Paenibacillus</taxon>
    </lineage>
</organism>
<dbReference type="EMBL" id="JBHILM010000011">
    <property type="protein sequence ID" value="MFB5681587.1"/>
    <property type="molecule type" value="Genomic_DNA"/>
</dbReference>
<dbReference type="GO" id="GO:0032259">
    <property type="term" value="P:methylation"/>
    <property type="evidence" value="ECO:0007669"/>
    <property type="project" value="UniProtKB-KW"/>
</dbReference>
<proteinExistence type="predicted"/>
<reference evidence="2 3" key="1">
    <citation type="submission" date="2024-09" db="EMBL/GenBank/DDBJ databases">
        <authorList>
            <person name="Ruan L."/>
        </authorList>
    </citation>
    <scope>NUCLEOTIDE SEQUENCE [LARGE SCALE GENOMIC DNA]</scope>
    <source>
        <strain evidence="2 3">D33</strain>
    </source>
</reference>
<evidence type="ECO:0000313" key="3">
    <source>
        <dbReference type="Proteomes" id="UP001580407"/>
    </source>
</evidence>
<keyword evidence="3" id="KW-1185">Reference proteome</keyword>
<gene>
    <name evidence="2" type="ORF">ACE3NQ_11750</name>
</gene>
<accession>A0ABV5B7C0</accession>
<feature type="domain" description="Methyltransferase type 11" evidence="1">
    <location>
        <begin position="51"/>
        <end position="146"/>
    </location>
</feature>
<evidence type="ECO:0000259" key="1">
    <source>
        <dbReference type="Pfam" id="PF08241"/>
    </source>
</evidence>
<dbReference type="GO" id="GO:0008168">
    <property type="term" value="F:methyltransferase activity"/>
    <property type="evidence" value="ECO:0007669"/>
    <property type="project" value="UniProtKB-KW"/>
</dbReference>
<protein>
    <submittedName>
        <fullName evidence="2">Class I SAM-dependent methyltransferase</fullName>
    </submittedName>
</protein>
<dbReference type="InterPro" id="IPR029063">
    <property type="entry name" value="SAM-dependent_MTases_sf"/>
</dbReference>
<dbReference type="Proteomes" id="UP001580407">
    <property type="component" value="Unassembled WGS sequence"/>
</dbReference>
<dbReference type="SUPFAM" id="SSF53335">
    <property type="entry name" value="S-adenosyl-L-methionine-dependent methyltransferases"/>
    <property type="match status" value="1"/>
</dbReference>
<comment type="caution">
    <text evidence="2">The sequence shown here is derived from an EMBL/GenBank/DDBJ whole genome shotgun (WGS) entry which is preliminary data.</text>
</comment>
<keyword evidence="2" id="KW-0489">Methyltransferase</keyword>
<sequence>MHEDQYISALKKDGSFVIDKFNSFVGFKSEQQKFLEQILEENNVQMENAADIACASGALTYWLSKKYPEARFTMADLNDDLIEEAKKVNQGDQFSYYVQNIYDLSELKDNEYDATFCWQTLLCLENPQQALEELIRITRKRGRIYISSLFDPVHDVDIYARMIDLTRKSGGEGHYTPYNTFSMSTIRKWLSAKVEEIKLYPFNINIDLPDIHKGLGTYTVRLENGERRQFSGSLHLNWGILELVK</sequence>
<dbReference type="Gene3D" id="3.40.50.150">
    <property type="entry name" value="Vaccinia Virus protein VP39"/>
    <property type="match status" value="1"/>
</dbReference>
<dbReference type="RefSeq" id="WP_375525373.1">
    <property type="nucleotide sequence ID" value="NZ_JBHILM010000011.1"/>
</dbReference>
<keyword evidence="2" id="KW-0808">Transferase</keyword>
<dbReference type="InterPro" id="IPR013216">
    <property type="entry name" value="Methyltransf_11"/>
</dbReference>
<evidence type="ECO:0000313" key="2">
    <source>
        <dbReference type="EMBL" id="MFB5681587.1"/>
    </source>
</evidence>